<proteinExistence type="predicted"/>
<dbReference type="RefSeq" id="WP_092452000.1">
    <property type="nucleotide sequence ID" value="NZ_FOJI01000004.1"/>
</dbReference>
<dbReference type="OrthoDB" id="192868at2"/>
<dbReference type="AlphaFoldDB" id="A0A1I0P5F6"/>
<dbReference type="Proteomes" id="UP000199701">
    <property type="component" value="Unassembled WGS sequence"/>
</dbReference>
<gene>
    <name evidence="3" type="ORF">SAMN05421659_104177</name>
</gene>
<dbReference type="STRING" id="99656.SAMN05421659_104177"/>
<keyword evidence="1" id="KW-0812">Transmembrane</keyword>
<keyword evidence="4" id="KW-1185">Reference proteome</keyword>
<dbReference type="InterPro" id="IPR026870">
    <property type="entry name" value="Zinc_ribbon_dom"/>
</dbReference>
<protein>
    <submittedName>
        <fullName evidence="3">Zinc-ribbon domain-containing protein</fullName>
    </submittedName>
</protein>
<reference evidence="3 4" key="1">
    <citation type="submission" date="2016-10" db="EMBL/GenBank/DDBJ databases">
        <authorList>
            <person name="de Groot N.N."/>
        </authorList>
    </citation>
    <scope>NUCLEOTIDE SEQUENCE [LARGE SCALE GENOMIC DNA]</scope>
    <source>
        <strain evidence="3 4">DSM 9179</strain>
    </source>
</reference>
<dbReference type="Pfam" id="PF13240">
    <property type="entry name" value="Zn_Ribbon_1"/>
    <property type="match status" value="1"/>
</dbReference>
<organism evidence="3 4">
    <name type="scientific">[Clostridium] fimetarium</name>
    <dbReference type="NCBI Taxonomy" id="99656"/>
    <lineage>
        <taxon>Bacteria</taxon>
        <taxon>Bacillati</taxon>
        <taxon>Bacillota</taxon>
        <taxon>Clostridia</taxon>
        <taxon>Lachnospirales</taxon>
        <taxon>Lachnospiraceae</taxon>
    </lineage>
</organism>
<accession>A0A1I0P5F6</accession>
<keyword evidence="1" id="KW-1133">Transmembrane helix</keyword>
<evidence type="ECO:0000256" key="1">
    <source>
        <dbReference type="SAM" id="Phobius"/>
    </source>
</evidence>
<keyword evidence="1" id="KW-0472">Membrane</keyword>
<evidence type="ECO:0000259" key="2">
    <source>
        <dbReference type="Pfam" id="PF13240"/>
    </source>
</evidence>
<sequence length="470" mass="51000">MFCPNCGTKNENDAAFCLNCGTSLAEENISTSTEQTKEVVDSTIPVALDTTVDPATPVSPVAPVAPVAPTEAFTTYTAPVTPTPQYKPRKPLSKKLIAIIAGAAVIVIAVSVFIVVGKKSADYETLATKYFIAEQAGEWDKVFDSIDIPSGEFLTKDFLKKAQSKTATKEISNYSVNKKSDIYASPISGDKDLVDDAISKDVYIDYRIKGESSNRTDTIGAIKLKEKNLLFFDKYKISSDDLVKTGFSIVVTKGAKVSLDGVEVSSKYLKDSAAASSSSYTVSKDTYVIDYLFKGNYTIKVTQENMEDNETDVVVSSNDDSYTYTSPKLGTKIISQLATTGQDAMKTVFDSVIARKDFSTLSSLFVNDTKIQSEAKSTYVYFMDGQITTAGVGLTKISWTSLTGTAAQKSSASDGMTAVTVTVKGAYSATLKSAYSTTPSDRTGTITCYFYYRYQNAAWSLYDMDLSRIY</sequence>
<dbReference type="EMBL" id="FOJI01000004">
    <property type="protein sequence ID" value="SEW09599.1"/>
    <property type="molecule type" value="Genomic_DNA"/>
</dbReference>
<name>A0A1I0P5F6_9FIRM</name>
<evidence type="ECO:0000313" key="4">
    <source>
        <dbReference type="Proteomes" id="UP000199701"/>
    </source>
</evidence>
<feature type="transmembrane region" description="Helical" evidence="1">
    <location>
        <begin position="96"/>
        <end position="116"/>
    </location>
</feature>
<evidence type="ECO:0000313" key="3">
    <source>
        <dbReference type="EMBL" id="SEW09599.1"/>
    </source>
</evidence>
<feature type="domain" description="Zinc-ribbon" evidence="2">
    <location>
        <begin position="2"/>
        <end position="24"/>
    </location>
</feature>